<gene>
    <name evidence="3" type="ORF">GCG54_00015379</name>
</gene>
<dbReference type="GeneID" id="69022483"/>
<feature type="transmembrane region" description="Helical" evidence="1">
    <location>
        <begin position="57"/>
        <end position="81"/>
    </location>
</feature>
<sequence length="313" mass="34365">MEGVPRETYPKASRRTEVRRKLIISCSLGLFVVMLPFRATLPDVVQQAILIAVTTVYLHITSIGFGMHYWTILVGNGVVIRKSSYKVRSLGCIFLSETLRRIVLRIQLVLPLHGTLFTMPFAAQCVPLQSIWDRTITNRRCLNLPRAGYSSSGLSIAEDMAILLLPGRKSPLLVTAQSFSPAAPGSDRAVQYWLIMGIVYFFPLIGGHRGFSHHVRRDIGSCGYCGVIAHQAVRGASLPSLRLLLISIGTWHQPALSDGFLSKDSPNTDSGHEPLHTGNGVLVMTTVEVDQQSCMVVDVPPFPPPAYSGSWNT</sequence>
<feature type="domain" description="Rhodopsin" evidence="2">
    <location>
        <begin position="93"/>
        <end position="167"/>
    </location>
</feature>
<comment type="caution">
    <text evidence="3">The sequence shown here is derived from an EMBL/GenBank/DDBJ whole genome shotgun (WGS) entry which is preliminary data.</text>
</comment>
<evidence type="ECO:0000313" key="3">
    <source>
        <dbReference type="EMBL" id="KAF3807994.1"/>
    </source>
</evidence>
<dbReference type="Pfam" id="PF20684">
    <property type="entry name" value="Fung_rhodopsin"/>
    <property type="match status" value="1"/>
</dbReference>
<reference evidence="3" key="2">
    <citation type="submission" date="2020-03" db="EMBL/GenBank/DDBJ databases">
        <authorList>
            <person name="Fu F.-F."/>
            <person name="Chen J."/>
        </authorList>
    </citation>
    <scope>NUCLEOTIDE SEQUENCE</scope>
    <source>
        <strain evidence="3">Lc1</strain>
    </source>
</reference>
<accession>A0A8H4FP31</accession>
<dbReference type="Proteomes" id="UP000613401">
    <property type="component" value="Unassembled WGS sequence"/>
</dbReference>
<evidence type="ECO:0000259" key="2">
    <source>
        <dbReference type="Pfam" id="PF20684"/>
    </source>
</evidence>
<evidence type="ECO:0000313" key="4">
    <source>
        <dbReference type="Proteomes" id="UP000613401"/>
    </source>
</evidence>
<dbReference type="AlphaFoldDB" id="A0A8H4FP31"/>
<dbReference type="InterPro" id="IPR049326">
    <property type="entry name" value="Rhodopsin_dom_fungi"/>
</dbReference>
<evidence type="ECO:0000256" key="1">
    <source>
        <dbReference type="SAM" id="Phobius"/>
    </source>
</evidence>
<dbReference type="EMBL" id="WVTB01000025">
    <property type="protein sequence ID" value="KAF3807994.1"/>
    <property type="molecule type" value="Genomic_DNA"/>
</dbReference>
<keyword evidence="1" id="KW-1133">Transmembrane helix</keyword>
<feature type="transmembrane region" description="Helical" evidence="1">
    <location>
        <begin position="102"/>
        <end position="123"/>
    </location>
</feature>
<keyword evidence="1" id="KW-0812">Transmembrane</keyword>
<feature type="transmembrane region" description="Helical" evidence="1">
    <location>
        <begin position="190"/>
        <end position="207"/>
    </location>
</feature>
<keyword evidence="4" id="KW-1185">Reference proteome</keyword>
<protein>
    <recommendedName>
        <fullName evidence="2">Rhodopsin domain-containing protein</fullName>
    </recommendedName>
</protein>
<proteinExistence type="predicted"/>
<feature type="transmembrane region" description="Helical" evidence="1">
    <location>
        <begin position="21"/>
        <end position="37"/>
    </location>
</feature>
<keyword evidence="1" id="KW-0472">Membrane</keyword>
<dbReference type="RefSeq" id="XP_045267153.1">
    <property type="nucleotide sequence ID" value="XM_045415171.1"/>
</dbReference>
<name>A0A8H4FP31_COLGL</name>
<reference evidence="3" key="1">
    <citation type="journal article" date="2020" name="Phytopathology">
        <title>Genome sequence and comparative analysis of Colletotrichum gloeosporioides isolated from Liriodendron leaves.</title>
        <authorList>
            <person name="Fu F.F."/>
            <person name="Hao Z."/>
            <person name="Wang P."/>
            <person name="Lu Y."/>
            <person name="Xue L.J."/>
            <person name="Wei G."/>
            <person name="Tian Y."/>
            <person name="Baishi H."/>
            <person name="Xu H."/>
            <person name="Shi J."/>
            <person name="Cheng T."/>
            <person name="Wang G."/>
            <person name="Yi Y."/>
            <person name="Chen J."/>
        </authorList>
    </citation>
    <scope>NUCLEOTIDE SEQUENCE</scope>
    <source>
        <strain evidence="3">Lc1</strain>
    </source>
</reference>
<organism evidence="3 4">
    <name type="scientific">Colletotrichum gloeosporioides</name>
    <name type="common">Anthracnose fungus</name>
    <name type="synonym">Glomerella cingulata</name>
    <dbReference type="NCBI Taxonomy" id="474922"/>
    <lineage>
        <taxon>Eukaryota</taxon>
        <taxon>Fungi</taxon>
        <taxon>Dikarya</taxon>
        <taxon>Ascomycota</taxon>
        <taxon>Pezizomycotina</taxon>
        <taxon>Sordariomycetes</taxon>
        <taxon>Hypocreomycetidae</taxon>
        <taxon>Glomerellales</taxon>
        <taxon>Glomerellaceae</taxon>
        <taxon>Colletotrichum</taxon>
        <taxon>Colletotrichum gloeosporioides species complex</taxon>
    </lineage>
</organism>